<evidence type="ECO:0000313" key="2">
    <source>
        <dbReference type="Proteomes" id="UP000061809"/>
    </source>
</evidence>
<dbReference type="Gene3D" id="3.40.50.410">
    <property type="entry name" value="von Willebrand factor, type A domain"/>
    <property type="match status" value="1"/>
</dbReference>
<dbReference type="EMBL" id="CP012801">
    <property type="protein sequence ID" value="ALJ57568.1"/>
    <property type="molecule type" value="Genomic_DNA"/>
</dbReference>
<gene>
    <name evidence="1" type="ORF">BcellWH2_00292</name>
</gene>
<dbReference type="Proteomes" id="UP000061809">
    <property type="component" value="Chromosome"/>
</dbReference>
<dbReference type="RefSeq" id="WP_144430721.1">
    <property type="nucleotide sequence ID" value="NZ_CP012801.1"/>
</dbReference>
<dbReference type="PATRIC" id="fig|246787.4.peg.305"/>
<dbReference type="KEGG" id="bcel:BcellWH2_00292"/>
<evidence type="ECO:0000313" key="1">
    <source>
        <dbReference type="EMBL" id="ALJ57568.1"/>
    </source>
</evidence>
<protein>
    <recommendedName>
        <fullName evidence="3">VWA domain-containing protein</fullName>
    </recommendedName>
</protein>
<dbReference type="AlphaFoldDB" id="A0A0P0GA52"/>
<proteinExistence type="predicted"/>
<dbReference type="SUPFAM" id="SSF53300">
    <property type="entry name" value="vWA-like"/>
    <property type="match status" value="1"/>
</dbReference>
<organism evidence="1 2">
    <name type="scientific">Bacteroides cellulosilyticus</name>
    <dbReference type="NCBI Taxonomy" id="246787"/>
    <lineage>
        <taxon>Bacteria</taxon>
        <taxon>Pseudomonadati</taxon>
        <taxon>Bacteroidota</taxon>
        <taxon>Bacteroidia</taxon>
        <taxon>Bacteroidales</taxon>
        <taxon>Bacteroidaceae</taxon>
        <taxon>Bacteroides</taxon>
    </lineage>
</organism>
<accession>A0A0P0GA52</accession>
<sequence length="402" mass="45850">MRTDITFMYDKKEKDYVVRGYPELKGRHGADVGDGMAIFFGEGWKNYEFYIANTLTGQIRKLATKNGDVLVGDDEIDFESIKKECENGFGNAKYKDLCYAGLNRWDGFKNGLCAITWTLYPDGRYFADEDGFGMEDNEEEVVYGIINTNLEFIEPFRPVKNIGEHLKELRSKRNMKTSIFNLIILDESGSMSCIRKQTILGCNEVINTIKVAQTEHADTQNHFVSIYAFQSGGTPSRYLIKNESPEKVCHITETDYTPCGCTPLYDAVGITVNSLREIVRTHEHAIGSVTIITDGMENSSKEYSHKQVSDMIEQLKKDGWNFSFIGANIDVEKVSRSMNIDNAMAFEQTNEGTCAMFERERYCRRSWFSRVNDCLKGMDSDTTDEEFAQRLGNTSKDYFNKD</sequence>
<name>A0A0P0GA52_9BACE</name>
<reference evidence="1 2" key="1">
    <citation type="journal article" date="2015" name="Science">
        <title>Genetic determinants of in vivo fitness and diet responsiveness in multiple human gut Bacteroides.</title>
        <authorList>
            <person name="Wu M."/>
            <person name="McNulty N.P."/>
            <person name="Rodionov D.A."/>
            <person name="Khoroshkin M.S."/>
            <person name="Griffin N.W."/>
            <person name="Cheng J."/>
            <person name="Latreille P."/>
            <person name="Kerstetter R.A."/>
            <person name="Terrapon N."/>
            <person name="Henrissat B."/>
            <person name="Osterman A.L."/>
            <person name="Gordon J.I."/>
        </authorList>
    </citation>
    <scope>NUCLEOTIDE SEQUENCE [LARGE SCALE GENOMIC DNA]</scope>
    <source>
        <strain evidence="1 2">WH2</strain>
    </source>
</reference>
<dbReference type="InterPro" id="IPR036465">
    <property type="entry name" value="vWFA_dom_sf"/>
</dbReference>
<evidence type="ECO:0008006" key="3">
    <source>
        <dbReference type="Google" id="ProtNLM"/>
    </source>
</evidence>